<organism evidence="1">
    <name type="scientific">candidate division CPR1 bacterium ADurb.Bin160</name>
    <dbReference type="NCBI Taxonomy" id="1852826"/>
    <lineage>
        <taxon>Bacteria</taxon>
        <taxon>candidate division CPR1</taxon>
    </lineage>
</organism>
<gene>
    <name evidence="1" type="ORF">BWY04_00525</name>
</gene>
<protein>
    <submittedName>
        <fullName evidence="1">Uncharacterized protein</fullName>
    </submittedName>
</protein>
<evidence type="ECO:0000313" key="1">
    <source>
        <dbReference type="EMBL" id="OQB41912.1"/>
    </source>
</evidence>
<reference evidence="1" key="1">
    <citation type="submission" date="2017-02" db="EMBL/GenBank/DDBJ databases">
        <title>Delving into the versatile metabolic prowess of the omnipresent phylum Bacteroidetes.</title>
        <authorList>
            <person name="Nobu M.K."/>
            <person name="Mei R."/>
            <person name="Narihiro T."/>
            <person name="Kuroda K."/>
            <person name="Liu W.-T."/>
        </authorList>
    </citation>
    <scope>NUCLEOTIDE SEQUENCE</scope>
    <source>
        <strain evidence="1">ADurb.Bin160</strain>
    </source>
</reference>
<accession>A0A1V5ZPM3</accession>
<sequence>MVLNKKVIDYIAGDTMPFEKAPLENIAKD</sequence>
<dbReference type="EMBL" id="MWDB01000008">
    <property type="protein sequence ID" value="OQB41912.1"/>
    <property type="molecule type" value="Genomic_DNA"/>
</dbReference>
<name>A0A1V5ZPM3_9BACT</name>
<dbReference type="AlphaFoldDB" id="A0A1V5ZPM3"/>
<proteinExistence type="predicted"/>
<comment type="caution">
    <text evidence="1">The sequence shown here is derived from an EMBL/GenBank/DDBJ whole genome shotgun (WGS) entry which is preliminary data.</text>
</comment>
<dbReference type="Proteomes" id="UP000485621">
    <property type="component" value="Unassembled WGS sequence"/>
</dbReference>